<dbReference type="PIRSF" id="PIRSF005384">
    <property type="entry name" value="RpiB_LacA_B"/>
    <property type="match status" value="1"/>
</dbReference>
<evidence type="ECO:0000313" key="10">
    <source>
        <dbReference type="EMBL" id="EPD26855.1"/>
    </source>
</evidence>
<dbReference type="HOGENOM" id="CLU_091396_4_0_11"/>
<dbReference type="Pfam" id="PF02502">
    <property type="entry name" value="LacAB_rpiB"/>
    <property type="match status" value="1"/>
</dbReference>
<evidence type="ECO:0000256" key="7">
    <source>
        <dbReference type="ARBA" id="ARBA00023235"/>
    </source>
</evidence>
<evidence type="ECO:0000256" key="2">
    <source>
        <dbReference type="ARBA" id="ARBA00004988"/>
    </source>
</evidence>
<dbReference type="SUPFAM" id="SSF89623">
    <property type="entry name" value="Ribose/Galactose isomerase RpiB/AlsB"/>
    <property type="match status" value="1"/>
</dbReference>
<feature type="binding site" evidence="9">
    <location>
        <begin position="8"/>
        <end position="9"/>
    </location>
    <ligand>
        <name>D-ribulose 5-phosphate</name>
        <dbReference type="ChEBI" id="CHEBI:58121"/>
    </ligand>
</feature>
<comment type="similarity">
    <text evidence="3">Belongs to the LacAB/RpiB family.</text>
</comment>
<dbReference type="OrthoDB" id="1778624at2"/>
<dbReference type="STRING" id="59505.FB03_00270"/>
<evidence type="ECO:0000256" key="4">
    <source>
        <dbReference type="ARBA" id="ARBA00011738"/>
    </source>
</evidence>
<evidence type="ECO:0000256" key="3">
    <source>
        <dbReference type="ARBA" id="ARBA00008754"/>
    </source>
</evidence>
<feature type="binding site" evidence="9">
    <location>
        <position position="138"/>
    </location>
    <ligand>
        <name>D-ribulose 5-phosphate</name>
        <dbReference type="ChEBI" id="CHEBI:58121"/>
    </ligand>
</feature>
<evidence type="ECO:0000256" key="8">
    <source>
        <dbReference type="ARBA" id="ARBA00032117"/>
    </source>
</evidence>
<dbReference type="EC" id="5.3.1.6" evidence="5"/>
<name>S2VLD7_9ACTO</name>
<evidence type="ECO:0000256" key="6">
    <source>
        <dbReference type="ARBA" id="ARBA00014007"/>
    </source>
</evidence>
<keyword evidence="11" id="KW-1185">Reference proteome</keyword>
<dbReference type="PATRIC" id="fig|883067.3.peg.770"/>
<dbReference type="PANTHER" id="PTHR30345">
    <property type="entry name" value="RIBOSE-5-PHOSPHATE ISOMERASE B"/>
    <property type="match status" value="1"/>
</dbReference>
<dbReference type="InterPro" id="IPR003500">
    <property type="entry name" value="RpiB_LacA_LacB"/>
</dbReference>
<dbReference type="EMBL" id="AGWM01000010">
    <property type="protein sequence ID" value="EPD26855.1"/>
    <property type="molecule type" value="Genomic_DNA"/>
</dbReference>
<dbReference type="PANTHER" id="PTHR30345:SF0">
    <property type="entry name" value="DNA DAMAGE-REPAIR_TOLERATION PROTEIN DRT102"/>
    <property type="match status" value="1"/>
</dbReference>
<dbReference type="Proteomes" id="UP000014393">
    <property type="component" value="Unassembled WGS sequence"/>
</dbReference>
<dbReference type="Gene3D" id="3.40.1400.10">
    <property type="entry name" value="Sugar-phosphate isomerase, RpiB/LacA/LacB"/>
    <property type="match status" value="1"/>
</dbReference>
<evidence type="ECO:0000256" key="1">
    <source>
        <dbReference type="ARBA" id="ARBA00001713"/>
    </source>
</evidence>
<dbReference type="RefSeq" id="WP_016442415.1">
    <property type="nucleotide sequence ID" value="NZ_KE150262.1"/>
</dbReference>
<feature type="binding site" evidence="9">
    <location>
        <position position="110"/>
    </location>
    <ligand>
        <name>D-ribulose 5-phosphate</name>
        <dbReference type="ChEBI" id="CHEBI:58121"/>
    </ligand>
</feature>
<dbReference type="NCBIfam" id="TIGR02133">
    <property type="entry name" value="RPI_actino"/>
    <property type="match status" value="1"/>
</dbReference>
<dbReference type="GO" id="GO:0004751">
    <property type="term" value="F:ribose-5-phosphate isomerase activity"/>
    <property type="evidence" value="ECO:0007669"/>
    <property type="project" value="UniProtKB-EC"/>
</dbReference>
<feature type="binding site" evidence="9">
    <location>
        <position position="134"/>
    </location>
    <ligand>
        <name>D-ribulose 5-phosphate</name>
        <dbReference type="ChEBI" id="CHEBI:58121"/>
    </ligand>
</feature>
<accession>S2VLD7</accession>
<comment type="catalytic activity">
    <reaction evidence="1">
        <text>aldehydo-D-ribose 5-phosphate = D-ribulose 5-phosphate</text>
        <dbReference type="Rhea" id="RHEA:14657"/>
        <dbReference type="ChEBI" id="CHEBI:58121"/>
        <dbReference type="ChEBI" id="CHEBI:58273"/>
        <dbReference type="EC" id="5.3.1.6"/>
    </reaction>
</comment>
<reference evidence="10 11" key="1">
    <citation type="submission" date="2013-05" db="EMBL/GenBank/DDBJ databases">
        <title>The Genome Sequence of Actinobaculum schaalii FB123-CNA2.</title>
        <authorList>
            <consortium name="The Broad Institute Genomics Platform"/>
            <person name="Earl A."/>
            <person name="Ward D."/>
            <person name="Feldgarden M."/>
            <person name="Gevers D."/>
            <person name="Saerens B."/>
            <person name="Vaneechoutte M."/>
            <person name="Walker B."/>
            <person name="Young S."/>
            <person name="Zeng Q."/>
            <person name="Gargeya S."/>
            <person name="Fitzgerald M."/>
            <person name="Haas B."/>
            <person name="Abouelleil A."/>
            <person name="Allen A.W."/>
            <person name="Alvarado L."/>
            <person name="Arachchi H.M."/>
            <person name="Berlin A.M."/>
            <person name="Chapman S.B."/>
            <person name="Gainer-Dewar J."/>
            <person name="Goldberg J."/>
            <person name="Griggs A."/>
            <person name="Gujja S."/>
            <person name="Hansen M."/>
            <person name="Howarth C."/>
            <person name="Imamovic A."/>
            <person name="Ireland A."/>
            <person name="Larimer J."/>
            <person name="McCowan C."/>
            <person name="Murphy C."/>
            <person name="Pearson M."/>
            <person name="Poon T.W."/>
            <person name="Priest M."/>
            <person name="Roberts A."/>
            <person name="Saif S."/>
            <person name="Shea T."/>
            <person name="Sisk P."/>
            <person name="Sykes S."/>
            <person name="Wortman J."/>
            <person name="Nusbaum C."/>
            <person name="Birren B."/>
        </authorList>
    </citation>
    <scope>NUCLEOTIDE SEQUENCE [LARGE SCALE GENOMIC DNA]</scope>
    <source>
        <strain evidence="10 11">FB123-CNA-2</strain>
    </source>
</reference>
<dbReference type="InterPro" id="IPR011860">
    <property type="entry name" value="Rib-5-P_Isoase_Actino"/>
</dbReference>
<evidence type="ECO:0000313" key="11">
    <source>
        <dbReference type="Proteomes" id="UP000014393"/>
    </source>
</evidence>
<dbReference type="AlphaFoldDB" id="S2VLD7"/>
<dbReference type="NCBIfam" id="TIGR00689">
    <property type="entry name" value="rpiB_lacA_lacB"/>
    <property type="match status" value="1"/>
</dbReference>
<dbReference type="eggNOG" id="COG0698">
    <property type="taxonomic scope" value="Bacteria"/>
</dbReference>
<dbReference type="InterPro" id="IPR036569">
    <property type="entry name" value="RpiB_LacA_LacB_sf"/>
</dbReference>
<gene>
    <name evidence="10" type="ORF">HMPREF9237_00787</name>
</gene>
<sequence>MRVHIGTDHAGFELKEFLVEKLEESGYEVVDHGAKTYDALDDYPAPCIACGQGVVDDAGSLGIVLGGSGNGEQISANKVRGVRAILAWNEDTAKLGREHNNANVISIGARQHTPEEAWNLVKLFLETPFSEDERHQRRIDQIARYEGA</sequence>
<protein>
    <recommendedName>
        <fullName evidence="6">Ribose-5-phosphate isomerase B</fullName>
        <ecNumber evidence="5">5.3.1.6</ecNumber>
    </recommendedName>
    <alternativeName>
        <fullName evidence="8">Phosphoriboisomerase B</fullName>
    </alternativeName>
</protein>
<feature type="binding site" evidence="9">
    <location>
        <position position="100"/>
    </location>
    <ligand>
        <name>D-ribulose 5-phosphate</name>
        <dbReference type="ChEBI" id="CHEBI:58121"/>
    </ligand>
</feature>
<feature type="binding site" evidence="9">
    <location>
        <begin position="67"/>
        <end position="71"/>
    </location>
    <ligand>
        <name>D-ribulose 5-phosphate</name>
        <dbReference type="ChEBI" id="CHEBI:58121"/>
    </ligand>
</feature>
<comment type="caution">
    <text evidence="10">The sequence shown here is derived from an EMBL/GenBank/DDBJ whole genome shotgun (WGS) entry which is preliminary data.</text>
</comment>
<evidence type="ECO:0000256" key="9">
    <source>
        <dbReference type="PIRSR" id="PIRSR005384-2"/>
    </source>
</evidence>
<proteinExistence type="inferred from homology"/>
<comment type="subunit">
    <text evidence="4">Homodimer.</text>
</comment>
<evidence type="ECO:0000256" key="5">
    <source>
        <dbReference type="ARBA" id="ARBA00011959"/>
    </source>
</evidence>
<comment type="pathway">
    <text evidence="2">Carbohydrate degradation; pentose phosphate pathway; D-ribose 5-phosphate from D-ribulose 5-phosphate (non-oxidative stage): step 1/1.</text>
</comment>
<organism evidence="10 11">
    <name type="scientific">Actinotignum schaalii FB123-CNA-2</name>
    <dbReference type="NCBI Taxonomy" id="883067"/>
    <lineage>
        <taxon>Bacteria</taxon>
        <taxon>Bacillati</taxon>
        <taxon>Actinomycetota</taxon>
        <taxon>Actinomycetes</taxon>
        <taxon>Actinomycetales</taxon>
        <taxon>Actinomycetaceae</taxon>
        <taxon>Actinotignum</taxon>
    </lineage>
</organism>
<dbReference type="NCBIfam" id="NF004051">
    <property type="entry name" value="PRK05571.1"/>
    <property type="match status" value="1"/>
</dbReference>
<dbReference type="GO" id="GO:0019316">
    <property type="term" value="P:D-allose catabolic process"/>
    <property type="evidence" value="ECO:0007669"/>
    <property type="project" value="TreeGrafter"/>
</dbReference>
<keyword evidence="7 10" id="KW-0413">Isomerase</keyword>
<dbReference type="GO" id="GO:0009052">
    <property type="term" value="P:pentose-phosphate shunt, non-oxidative branch"/>
    <property type="evidence" value="ECO:0007669"/>
    <property type="project" value="TreeGrafter"/>
</dbReference>